<keyword evidence="3" id="KW-1185">Reference proteome</keyword>
<keyword evidence="1" id="KW-0812">Transmembrane</keyword>
<reference evidence="3" key="1">
    <citation type="submission" date="2017-04" db="EMBL/GenBank/DDBJ databases">
        <authorList>
            <person name="Varghese N."/>
            <person name="Submissions S."/>
        </authorList>
    </citation>
    <scope>NUCLEOTIDE SEQUENCE [LARGE SCALE GENOMIC DNA]</scope>
    <source>
        <strain evidence="3">B4P</strain>
    </source>
</reference>
<dbReference type="STRING" id="464029.SAMN02982989_5451"/>
<accession>A0A1X7DII2</accession>
<name>A0A1X7DII2_9HYPH</name>
<dbReference type="Proteomes" id="UP000192903">
    <property type="component" value="Unassembled WGS sequence"/>
</dbReference>
<dbReference type="AlphaFoldDB" id="A0A1X7DII2"/>
<evidence type="ECO:0000313" key="3">
    <source>
        <dbReference type="Proteomes" id="UP000192903"/>
    </source>
</evidence>
<organism evidence="2 3">
    <name type="scientific">Xaviernesmea oryzae</name>
    <dbReference type="NCBI Taxonomy" id="464029"/>
    <lineage>
        <taxon>Bacteria</taxon>
        <taxon>Pseudomonadati</taxon>
        <taxon>Pseudomonadota</taxon>
        <taxon>Alphaproteobacteria</taxon>
        <taxon>Hyphomicrobiales</taxon>
        <taxon>Rhizobiaceae</taxon>
        <taxon>Rhizobium/Agrobacterium group</taxon>
        <taxon>Xaviernesmea</taxon>
    </lineage>
</organism>
<keyword evidence="1" id="KW-1133">Transmembrane helix</keyword>
<dbReference type="RefSeq" id="WP_085420855.1">
    <property type="nucleotide sequence ID" value="NZ_FXAF01000003.1"/>
</dbReference>
<evidence type="ECO:0000256" key="1">
    <source>
        <dbReference type="SAM" id="Phobius"/>
    </source>
</evidence>
<feature type="transmembrane region" description="Helical" evidence="1">
    <location>
        <begin position="41"/>
        <end position="62"/>
    </location>
</feature>
<evidence type="ECO:0000313" key="2">
    <source>
        <dbReference type="EMBL" id="SMF16067.1"/>
    </source>
</evidence>
<protein>
    <submittedName>
        <fullName evidence="2">Uncharacterized protein</fullName>
    </submittedName>
</protein>
<dbReference type="EMBL" id="FXAF01000003">
    <property type="protein sequence ID" value="SMF16067.1"/>
    <property type="molecule type" value="Genomic_DNA"/>
</dbReference>
<proteinExistence type="predicted"/>
<sequence>MGAGPGSLIYHRADRWRSSSVSADAWLPDDPRMYIQPEASAAPFIILFGFFAMIAIIAALTAKSCKVPIID</sequence>
<keyword evidence="1" id="KW-0472">Membrane</keyword>
<gene>
    <name evidence="2" type="ORF">SAMN02982989_5451</name>
</gene>